<evidence type="ECO:0000313" key="2">
    <source>
        <dbReference type="Proteomes" id="UP001205906"/>
    </source>
</evidence>
<reference evidence="1 2" key="1">
    <citation type="submission" date="2022-06" db="EMBL/GenBank/DDBJ databases">
        <title>Mesorhizobium sp. strain RP14 Genome sequencing and assembly.</title>
        <authorList>
            <person name="Kim I."/>
        </authorList>
    </citation>
    <scope>NUCLEOTIDE SEQUENCE [LARGE SCALE GENOMIC DNA]</scope>
    <source>
        <strain evidence="2">RP14(2022)</strain>
    </source>
</reference>
<sequence>MREKPNTNAVPNPGSDAALVRGCTCPVLDNAHGKGAMGNPDRFWYTVGCPVHVPAASKLGGGDA</sequence>
<proteinExistence type="predicted"/>
<name>A0ABT1C7S7_9HYPH</name>
<evidence type="ECO:0008006" key="3">
    <source>
        <dbReference type="Google" id="ProtNLM"/>
    </source>
</evidence>
<dbReference type="RefSeq" id="WP_252819904.1">
    <property type="nucleotide sequence ID" value="NZ_JAMXQS010000006.1"/>
</dbReference>
<dbReference type="EMBL" id="JAMXQS010000006">
    <property type="protein sequence ID" value="MCO6050892.1"/>
    <property type="molecule type" value="Genomic_DNA"/>
</dbReference>
<protein>
    <recommendedName>
        <fullName evidence="3">GcrA cell cycle regulator</fullName>
    </recommendedName>
</protein>
<accession>A0ABT1C7S7</accession>
<organism evidence="1 2">
    <name type="scientific">Mesorhizobium liriopis</name>
    <dbReference type="NCBI Taxonomy" id="2953882"/>
    <lineage>
        <taxon>Bacteria</taxon>
        <taxon>Pseudomonadati</taxon>
        <taxon>Pseudomonadota</taxon>
        <taxon>Alphaproteobacteria</taxon>
        <taxon>Hyphomicrobiales</taxon>
        <taxon>Phyllobacteriaceae</taxon>
        <taxon>Mesorhizobium</taxon>
    </lineage>
</organism>
<keyword evidence="2" id="KW-1185">Reference proteome</keyword>
<gene>
    <name evidence="1" type="ORF">NGM99_13995</name>
</gene>
<dbReference type="Proteomes" id="UP001205906">
    <property type="component" value="Unassembled WGS sequence"/>
</dbReference>
<evidence type="ECO:0000313" key="1">
    <source>
        <dbReference type="EMBL" id="MCO6050892.1"/>
    </source>
</evidence>
<comment type="caution">
    <text evidence="1">The sequence shown here is derived from an EMBL/GenBank/DDBJ whole genome shotgun (WGS) entry which is preliminary data.</text>
</comment>